<name>A0A0F7L7E6_9VIRU</name>
<proteinExistence type="predicted"/>
<reference evidence="2" key="1">
    <citation type="journal article" date="2015" name="Front. Microbiol.">
        <title>Combining genomic sequencing methods to explore viral diversity and reveal potential virus-host interactions.</title>
        <authorList>
            <person name="Chow C.E."/>
            <person name="Winget D.M."/>
            <person name="White R.A.III."/>
            <person name="Hallam S.J."/>
            <person name="Suttle C.A."/>
        </authorList>
    </citation>
    <scope>NUCLEOTIDE SEQUENCE</scope>
    <source>
        <strain evidence="2">H4084948</strain>
    </source>
</reference>
<evidence type="ECO:0000313" key="2">
    <source>
        <dbReference type="EMBL" id="AKH47483.1"/>
    </source>
</evidence>
<feature type="compositionally biased region" description="Basic and acidic residues" evidence="1">
    <location>
        <begin position="122"/>
        <end position="140"/>
    </location>
</feature>
<sequence>MAKELPYFRFTAQEWQNGDISLESYELKGLFIDLCAYYWISDCSTTLAKLEKKFKHDIKLIHKLINSEIIHHNEETEYIQINFLNEQYDVLSEQRKRRQNAGSRGGKQKSSNAKAKLKQKSSYKDKDKYNNKDNKKKEKTRKDYTDEIINFTGQLSNLFPENIRTRLDEKTKVSWFDTIDKLIRLDKYSKDEILKATKLGRQDVEFWTKQFLSLNKLRQRNSKDIKFIDVFLALNTDDISKPTYKVTTNEPIR</sequence>
<feature type="region of interest" description="Disordered" evidence="1">
    <location>
        <begin position="94"/>
        <end position="140"/>
    </location>
</feature>
<accession>A0A0F7L7E6</accession>
<evidence type="ECO:0000256" key="1">
    <source>
        <dbReference type="SAM" id="MobiDB-lite"/>
    </source>
</evidence>
<protein>
    <submittedName>
        <fullName evidence="2">Uncharacterized protein</fullName>
    </submittedName>
</protein>
<organism evidence="2">
    <name type="scientific">uncultured marine virus</name>
    <dbReference type="NCBI Taxonomy" id="186617"/>
    <lineage>
        <taxon>Viruses</taxon>
        <taxon>environmental samples</taxon>
    </lineage>
</organism>
<dbReference type="EMBL" id="KR029595">
    <property type="protein sequence ID" value="AKH47483.1"/>
    <property type="molecule type" value="Genomic_DNA"/>
</dbReference>
<reference evidence="2" key="2">
    <citation type="submission" date="2015-03" db="EMBL/GenBank/DDBJ databases">
        <authorList>
            <person name="Chow C.-E.T."/>
            <person name="Winget D.M."/>
            <person name="White R.A.III."/>
            <person name="Hallam S.J."/>
            <person name="Suttle C.A."/>
        </authorList>
    </citation>
    <scope>NUCLEOTIDE SEQUENCE</scope>
    <source>
        <strain evidence="2">H4084948</strain>
    </source>
</reference>